<dbReference type="InterPro" id="IPR000522">
    <property type="entry name" value="ABC_transptr_permease_BtuC"/>
</dbReference>
<dbReference type="GO" id="GO:0005886">
    <property type="term" value="C:plasma membrane"/>
    <property type="evidence" value="ECO:0007669"/>
    <property type="project" value="UniProtKB-SubCell"/>
</dbReference>
<feature type="transmembrane region" description="Helical" evidence="8">
    <location>
        <begin position="576"/>
        <end position="605"/>
    </location>
</feature>
<evidence type="ECO:0000256" key="8">
    <source>
        <dbReference type="SAM" id="Phobius"/>
    </source>
</evidence>
<protein>
    <submittedName>
        <fullName evidence="9">ABC transporter permease</fullName>
    </submittedName>
</protein>
<feature type="transmembrane region" description="Helical" evidence="8">
    <location>
        <begin position="135"/>
        <end position="157"/>
    </location>
</feature>
<comment type="similarity">
    <text evidence="2">Belongs to the binding-protein-dependent transport system permease family. FecCD subfamily.</text>
</comment>
<dbReference type="GO" id="GO:0022857">
    <property type="term" value="F:transmembrane transporter activity"/>
    <property type="evidence" value="ECO:0007669"/>
    <property type="project" value="InterPro"/>
</dbReference>
<feature type="transmembrane region" description="Helical" evidence="8">
    <location>
        <begin position="456"/>
        <end position="477"/>
    </location>
</feature>
<evidence type="ECO:0000256" key="2">
    <source>
        <dbReference type="ARBA" id="ARBA00007935"/>
    </source>
</evidence>
<reference evidence="9 10" key="1">
    <citation type="submission" date="2018-01" db="EMBL/GenBank/DDBJ databases">
        <title>Lactibacter flavus gen. nov., sp. nov., a novel bacterium of the family Propionibacteriaceae isolated from raw milk and dairy products.</title>
        <authorList>
            <person name="Wenning M."/>
            <person name="Breitenwieser F."/>
            <person name="Huptas C."/>
            <person name="von Neubeck M."/>
            <person name="Busse H.-J."/>
            <person name="Scherer S."/>
        </authorList>
    </citation>
    <scope>NUCLEOTIDE SEQUENCE [LARGE SCALE GENOMIC DNA]</scope>
    <source>
        <strain evidence="9 10">VG341</strain>
    </source>
</reference>
<feature type="transmembrane region" description="Helical" evidence="8">
    <location>
        <begin position="177"/>
        <end position="198"/>
    </location>
</feature>
<evidence type="ECO:0000256" key="6">
    <source>
        <dbReference type="ARBA" id="ARBA00022989"/>
    </source>
</evidence>
<dbReference type="CDD" id="cd06550">
    <property type="entry name" value="TM_ABC_iron-siderophores_like"/>
    <property type="match status" value="1"/>
</dbReference>
<feature type="transmembrane region" description="Helical" evidence="8">
    <location>
        <begin position="106"/>
        <end position="128"/>
    </location>
</feature>
<feature type="transmembrane region" description="Helical" evidence="8">
    <location>
        <begin position="531"/>
        <end position="549"/>
    </location>
</feature>
<evidence type="ECO:0000313" key="9">
    <source>
        <dbReference type="EMBL" id="RXW32471.1"/>
    </source>
</evidence>
<feature type="transmembrane region" description="Helical" evidence="8">
    <location>
        <begin position="397"/>
        <end position="414"/>
    </location>
</feature>
<dbReference type="PANTHER" id="PTHR30472:SF37">
    <property type="entry name" value="FE(3+) DICITRATE TRANSPORT SYSTEM PERMEASE PROTEIN FECD-RELATED"/>
    <property type="match status" value="1"/>
</dbReference>
<evidence type="ECO:0000256" key="1">
    <source>
        <dbReference type="ARBA" id="ARBA00004651"/>
    </source>
</evidence>
<dbReference type="Pfam" id="PF01032">
    <property type="entry name" value="FecCD"/>
    <property type="match status" value="2"/>
</dbReference>
<feature type="transmembrane region" description="Helical" evidence="8">
    <location>
        <begin position="270"/>
        <end position="293"/>
    </location>
</feature>
<comment type="caution">
    <text evidence="9">The sequence shown here is derived from an EMBL/GenBank/DDBJ whole genome shotgun (WGS) entry which is preliminary data.</text>
</comment>
<keyword evidence="6 8" id="KW-1133">Transmembrane helix</keyword>
<feature type="transmembrane region" description="Helical" evidence="8">
    <location>
        <begin position="82"/>
        <end position="100"/>
    </location>
</feature>
<feature type="transmembrane region" description="Helical" evidence="8">
    <location>
        <begin position="299"/>
        <end position="318"/>
    </location>
</feature>
<sequence length="670" mass="66427">MVGLALVVGLSVVHLTQGSADVRAADLLAWLLGDASRETGAVVVASRLPRLGAALIVGAALGASGAALQAVARNPLASPDTLAVNAGAYLALTVIAAFGISTGVLGGTVIALLGGLGAAGLAFVLTGGGGSTVRLILGGSVLTLALSSITSALLIMFSQQTQGLFAWGSGSLSQSQPAAVVQAAALIGAGLIAVVALGGRLDLLQLGDDQARALGVNVVRSRLSVVVVAVFLAAVSVALAGPLGFVGLCAPALIRLLSVHVPGLPRHRPLVLASALTGALLVLVSDVALRAVIGAAEAARIPTGVLTTLLGAVFLVALSQGMRTGRSDATAALIAAGRFARWSIPITLVALGALLVGGVLALLAGDGWLLLGDVANWLTHQASGRITFVLDARWPRVLAAILAGGALALAGTLTQAVTRNALADPGLLGISAGAGVGALVVIIGSSRAGLTLPTSAVTLGALAGALLAGGLLFTLAARGGFNPTRLVLVGLGIAAGAAALSTLLVVSTDPWNQSRAITWLGGSTYGTMSESLPPVAILLALVGVGVYAGRHELDLVQLDADTPRLLGVRHGRVRGLALLGAVLLAGAATAAVGVIGFVGLVAPHLARLLVGPEHRRMAGLAVVLGALLVLVADTLGRSVLAPAQLPVGLVCALVGAPLFWWLMYAQRGDR</sequence>
<evidence type="ECO:0000256" key="4">
    <source>
        <dbReference type="ARBA" id="ARBA00022475"/>
    </source>
</evidence>
<dbReference type="OrthoDB" id="9782305at2"/>
<evidence type="ECO:0000256" key="5">
    <source>
        <dbReference type="ARBA" id="ARBA00022692"/>
    </source>
</evidence>
<name>A0A4Q2EGI6_9ACTN</name>
<gene>
    <name evidence="9" type="ORF">C1706_07295</name>
</gene>
<dbReference type="PANTHER" id="PTHR30472">
    <property type="entry name" value="FERRIC ENTEROBACTIN TRANSPORT SYSTEM PERMEASE PROTEIN"/>
    <property type="match status" value="1"/>
</dbReference>
<dbReference type="Proteomes" id="UP000290624">
    <property type="component" value="Unassembled WGS sequence"/>
</dbReference>
<keyword evidence="5 8" id="KW-0812">Transmembrane</keyword>
<accession>A0A4Q2EGI6</accession>
<dbReference type="GO" id="GO:0033214">
    <property type="term" value="P:siderophore-iron import into cell"/>
    <property type="evidence" value="ECO:0007669"/>
    <property type="project" value="TreeGrafter"/>
</dbReference>
<dbReference type="InterPro" id="IPR037294">
    <property type="entry name" value="ABC_BtuC-like"/>
</dbReference>
<keyword evidence="4" id="KW-1003">Cell membrane</keyword>
<evidence type="ECO:0000256" key="3">
    <source>
        <dbReference type="ARBA" id="ARBA00022448"/>
    </source>
</evidence>
<keyword evidence="10" id="KW-1185">Reference proteome</keyword>
<evidence type="ECO:0000256" key="7">
    <source>
        <dbReference type="ARBA" id="ARBA00023136"/>
    </source>
</evidence>
<evidence type="ECO:0000313" key="10">
    <source>
        <dbReference type="Proteomes" id="UP000290624"/>
    </source>
</evidence>
<proteinExistence type="inferred from homology"/>
<dbReference type="EMBL" id="PPCV01000004">
    <property type="protein sequence ID" value="RXW32471.1"/>
    <property type="molecule type" value="Genomic_DNA"/>
</dbReference>
<feature type="transmembrane region" description="Helical" evidence="8">
    <location>
        <begin position="48"/>
        <end position="70"/>
    </location>
</feature>
<feature type="transmembrane region" description="Helical" evidence="8">
    <location>
        <begin position="617"/>
        <end position="635"/>
    </location>
</feature>
<organism evidence="9 10">
    <name type="scientific">Propioniciclava flava</name>
    <dbReference type="NCBI Taxonomy" id="2072026"/>
    <lineage>
        <taxon>Bacteria</taxon>
        <taxon>Bacillati</taxon>
        <taxon>Actinomycetota</taxon>
        <taxon>Actinomycetes</taxon>
        <taxon>Propionibacteriales</taxon>
        <taxon>Propionibacteriaceae</taxon>
        <taxon>Propioniciclava</taxon>
    </lineage>
</organism>
<feature type="transmembrane region" description="Helical" evidence="8">
    <location>
        <begin position="219"/>
        <end position="239"/>
    </location>
</feature>
<keyword evidence="7 8" id="KW-0472">Membrane</keyword>
<keyword evidence="3" id="KW-0813">Transport</keyword>
<comment type="subcellular location">
    <subcellularLocation>
        <location evidence="1">Cell membrane</location>
        <topology evidence="1">Multi-pass membrane protein</topology>
    </subcellularLocation>
</comment>
<feature type="transmembrane region" description="Helical" evidence="8">
    <location>
        <begin position="426"/>
        <end position="444"/>
    </location>
</feature>
<feature type="transmembrane region" description="Helical" evidence="8">
    <location>
        <begin position="486"/>
        <end position="506"/>
    </location>
</feature>
<dbReference type="AlphaFoldDB" id="A0A4Q2EGI6"/>
<feature type="transmembrane region" description="Helical" evidence="8">
    <location>
        <begin position="647"/>
        <end position="664"/>
    </location>
</feature>
<feature type="transmembrane region" description="Helical" evidence="8">
    <location>
        <begin position="339"/>
        <end position="364"/>
    </location>
</feature>
<dbReference type="Gene3D" id="1.10.3470.10">
    <property type="entry name" value="ABC transporter involved in vitamin B12 uptake, BtuC"/>
    <property type="match status" value="2"/>
</dbReference>
<dbReference type="SUPFAM" id="SSF81345">
    <property type="entry name" value="ABC transporter involved in vitamin B12 uptake, BtuC"/>
    <property type="match status" value="2"/>
</dbReference>